<comment type="caution">
    <text evidence="2">The sequence shown here is derived from an EMBL/GenBank/DDBJ whole genome shotgun (WGS) entry which is preliminary data.</text>
</comment>
<protein>
    <recommendedName>
        <fullName evidence="1">Retrotransposon gag domain-containing protein</fullName>
    </recommendedName>
</protein>
<gene>
    <name evidence="2" type="ORF">Tci_025592</name>
</gene>
<dbReference type="PANTHER" id="PTHR33067:SF35">
    <property type="entry name" value="ASPARTIC PEPTIDASE DDI1-TYPE DOMAIN-CONTAINING PROTEIN"/>
    <property type="match status" value="1"/>
</dbReference>
<dbReference type="InterPro" id="IPR005162">
    <property type="entry name" value="Retrotrans_gag_dom"/>
</dbReference>
<evidence type="ECO:0000259" key="1">
    <source>
        <dbReference type="Pfam" id="PF03732"/>
    </source>
</evidence>
<dbReference type="Gene3D" id="2.40.70.10">
    <property type="entry name" value="Acid Proteases"/>
    <property type="match status" value="1"/>
</dbReference>
<proteinExistence type="predicted"/>
<organism evidence="2">
    <name type="scientific">Tanacetum cinerariifolium</name>
    <name type="common">Dalmatian daisy</name>
    <name type="synonym">Chrysanthemum cinerariifolium</name>
    <dbReference type="NCBI Taxonomy" id="118510"/>
    <lineage>
        <taxon>Eukaryota</taxon>
        <taxon>Viridiplantae</taxon>
        <taxon>Streptophyta</taxon>
        <taxon>Embryophyta</taxon>
        <taxon>Tracheophyta</taxon>
        <taxon>Spermatophyta</taxon>
        <taxon>Magnoliopsida</taxon>
        <taxon>eudicotyledons</taxon>
        <taxon>Gunneridae</taxon>
        <taxon>Pentapetalae</taxon>
        <taxon>asterids</taxon>
        <taxon>campanulids</taxon>
        <taxon>Asterales</taxon>
        <taxon>Asteraceae</taxon>
        <taxon>Asteroideae</taxon>
        <taxon>Anthemideae</taxon>
        <taxon>Anthemidinae</taxon>
        <taxon>Tanacetum</taxon>
    </lineage>
</organism>
<reference evidence="2" key="1">
    <citation type="journal article" date="2019" name="Sci. Rep.">
        <title>Draft genome of Tanacetum cinerariifolium, the natural source of mosquito coil.</title>
        <authorList>
            <person name="Yamashiro T."/>
            <person name="Shiraishi A."/>
            <person name="Satake H."/>
            <person name="Nakayama K."/>
        </authorList>
    </citation>
    <scope>NUCLEOTIDE SEQUENCE</scope>
</reference>
<sequence>MNQVASGPNMQNKATSLYDGSFQDEPKQVYTKGTRPKQCMIKMGDIDINMLSIEQYMALTRRDRPGVVIPKLGNDVDFEIKSHFVSELRCDLFVGAARRWKNLLPAGSMTTWDLLEEIFIRNYCPPLKTAKKLEEIQNFKQGMEESLYQAWERFMEASIKEQSKLEERIKKFRDDMEMSLRMLDTATKNLLGKTEQLTQEILTSSMADKAKTKIREDEAQAFRTLEELKRLKINRSLIRVVKRMPKYLTYVKDVFSSKEPIVEKDAVKLNDKCMAALQNQPPSKENDPGSFSLPFLIGNLQPTNMMIEMVDMTMKAPRGIINNVLVQIDKFIFPVDFVIMDMVEDPNVPLILGRPLLATAHAQIDVFNKQISLGIECFRETHKEELELLLASDPQSSFMEIQVMHMCGARIPIKVQGSIPNQTSRMLYWRMMKLLVMVDVAQEADLDHYFEHVVSSSYRANPRESSDESIFSSCYLFRNPFSSTTMGDKNHIRTLGDYSKPSHEGYRNTIELPDPTPSGWIHHHMEGSDYSFPCLILSTGKDCNNILMFQQHQGESLSEAWTRFKDLHRNVPHHSLDLWLQVQIFYDHVDYTTQMAIDYAVGGILRKLRPEEAWETIEDLAQHEEEE</sequence>
<dbReference type="InterPro" id="IPR021109">
    <property type="entry name" value="Peptidase_aspartic_dom_sf"/>
</dbReference>
<dbReference type="EMBL" id="BKCJ010003200">
    <property type="protein sequence ID" value="GEU53614.1"/>
    <property type="molecule type" value="Genomic_DNA"/>
</dbReference>
<accession>A0A6L2L0C2</accession>
<evidence type="ECO:0000313" key="2">
    <source>
        <dbReference type="EMBL" id="GEU53614.1"/>
    </source>
</evidence>
<dbReference type="AlphaFoldDB" id="A0A6L2L0C2"/>
<name>A0A6L2L0C2_TANCI</name>
<feature type="domain" description="Retrotransposon gag" evidence="1">
    <location>
        <begin position="94"/>
        <end position="167"/>
    </location>
</feature>
<dbReference type="Pfam" id="PF03732">
    <property type="entry name" value="Retrotrans_gag"/>
    <property type="match status" value="1"/>
</dbReference>
<dbReference type="PANTHER" id="PTHR33067">
    <property type="entry name" value="RNA-DIRECTED DNA POLYMERASE-RELATED"/>
    <property type="match status" value="1"/>
</dbReference>